<dbReference type="InterPro" id="IPR029016">
    <property type="entry name" value="GAF-like_dom_sf"/>
</dbReference>
<organism evidence="6 7">
    <name type="scientific">Roseibium aggregatum</name>
    <dbReference type="NCBI Taxonomy" id="187304"/>
    <lineage>
        <taxon>Bacteria</taxon>
        <taxon>Pseudomonadati</taxon>
        <taxon>Pseudomonadota</taxon>
        <taxon>Alphaproteobacteria</taxon>
        <taxon>Hyphomicrobiales</taxon>
        <taxon>Stappiaceae</taxon>
        <taxon>Roseibium</taxon>
    </lineage>
</organism>
<dbReference type="Gene3D" id="1.10.10.10">
    <property type="entry name" value="Winged helix-like DNA-binding domain superfamily/Winged helix DNA-binding domain"/>
    <property type="match status" value="1"/>
</dbReference>
<evidence type="ECO:0000256" key="1">
    <source>
        <dbReference type="ARBA" id="ARBA00023015"/>
    </source>
</evidence>
<dbReference type="PANTHER" id="PTHR30136">
    <property type="entry name" value="HELIX-TURN-HELIX TRANSCRIPTIONAL REGULATOR, ICLR FAMILY"/>
    <property type="match status" value="1"/>
</dbReference>
<feature type="domain" description="IclR-ED" evidence="5">
    <location>
        <begin position="64"/>
        <end position="247"/>
    </location>
</feature>
<dbReference type="InterPro" id="IPR005471">
    <property type="entry name" value="Tscrpt_reg_IclR_N"/>
</dbReference>
<evidence type="ECO:0000313" key="6">
    <source>
        <dbReference type="EMBL" id="MBD1547541.1"/>
    </source>
</evidence>
<keyword evidence="3" id="KW-0804">Transcription</keyword>
<dbReference type="PROSITE" id="PS51077">
    <property type="entry name" value="HTH_ICLR"/>
    <property type="match status" value="1"/>
</dbReference>
<evidence type="ECO:0000259" key="4">
    <source>
        <dbReference type="PROSITE" id="PS51077"/>
    </source>
</evidence>
<dbReference type="SMART" id="SM00346">
    <property type="entry name" value="HTH_ICLR"/>
    <property type="match status" value="1"/>
</dbReference>
<dbReference type="InterPro" id="IPR050707">
    <property type="entry name" value="HTH_MetabolicPath_Reg"/>
</dbReference>
<dbReference type="InterPro" id="IPR014757">
    <property type="entry name" value="Tscrpt_reg_IclR_C"/>
</dbReference>
<name>A0A926P4Q8_9HYPH</name>
<evidence type="ECO:0000313" key="7">
    <source>
        <dbReference type="Proteomes" id="UP000598467"/>
    </source>
</evidence>
<dbReference type="Proteomes" id="UP000598467">
    <property type="component" value="Unassembled WGS sequence"/>
</dbReference>
<dbReference type="RefSeq" id="WP_190292292.1">
    <property type="nucleotide sequence ID" value="NZ_JABFCZ010000015.1"/>
</dbReference>
<feature type="domain" description="HTH iclR-type" evidence="4">
    <location>
        <begin position="1"/>
        <end position="63"/>
    </location>
</feature>
<sequence length="261" mass="28810">MGTITKALEMLNCFSRKRPEIGLSEFVRLTGRDKATVHRHLSELEQNGFLEQHPVTRAYRLGPAILRLSAVRETTNPLRSVVRPIILELSNEVGELVHFSMLQGLSLSPVHNADPRIHGTQVFFDEAELLPLHATASGLAILAFSPGKFVDRVLARPLQRFTENTITDPDTLRDMIAKVRETGFSFLEQGFDKEVTSRGVPIFGPDGTVLGALAVAIPHTRLTDEKSAAALAVLRKGMVRITRSIGGTIPPEHAHKWCIDD</sequence>
<dbReference type="EMBL" id="JABFCZ010000015">
    <property type="protein sequence ID" value="MBD1547541.1"/>
    <property type="molecule type" value="Genomic_DNA"/>
</dbReference>
<dbReference type="Pfam" id="PF09339">
    <property type="entry name" value="HTH_IclR"/>
    <property type="match status" value="1"/>
</dbReference>
<proteinExistence type="predicted"/>
<reference evidence="6" key="1">
    <citation type="submission" date="2020-05" db="EMBL/GenBank/DDBJ databases">
        <title>Identification of trans-AT polyketide cluster in two marine bacteria, producers of a novel glutaramide-containing polyketide sesbanimide D and analogs.</title>
        <authorList>
            <person name="Kacar D."/>
            <person name="Rodriguez P."/>
            <person name="Canedo L."/>
            <person name="Gonzalez E."/>
            <person name="Galan B."/>
            <person name="De La Calle F."/>
            <person name="Garcia J.L."/>
        </authorList>
    </citation>
    <scope>NUCLEOTIDE SEQUENCE</scope>
    <source>
        <strain evidence="6">PHM038</strain>
    </source>
</reference>
<dbReference type="PANTHER" id="PTHR30136:SF24">
    <property type="entry name" value="HTH-TYPE TRANSCRIPTIONAL REPRESSOR ALLR"/>
    <property type="match status" value="1"/>
</dbReference>
<evidence type="ECO:0000256" key="2">
    <source>
        <dbReference type="ARBA" id="ARBA00023125"/>
    </source>
</evidence>
<protein>
    <submittedName>
        <fullName evidence="6">IclR family transcriptional regulator</fullName>
    </submittedName>
</protein>
<dbReference type="PROSITE" id="PS51078">
    <property type="entry name" value="ICLR_ED"/>
    <property type="match status" value="1"/>
</dbReference>
<dbReference type="GO" id="GO:0003700">
    <property type="term" value="F:DNA-binding transcription factor activity"/>
    <property type="evidence" value="ECO:0007669"/>
    <property type="project" value="TreeGrafter"/>
</dbReference>
<dbReference type="InterPro" id="IPR036390">
    <property type="entry name" value="WH_DNA-bd_sf"/>
</dbReference>
<dbReference type="InterPro" id="IPR036388">
    <property type="entry name" value="WH-like_DNA-bd_sf"/>
</dbReference>
<keyword evidence="2" id="KW-0238">DNA-binding</keyword>
<dbReference type="SUPFAM" id="SSF55781">
    <property type="entry name" value="GAF domain-like"/>
    <property type="match status" value="1"/>
</dbReference>
<dbReference type="SUPFAM" id="SSF46785">
    <property type="entry name" value="Winged helix' DNA-binding domain"/>
    <property type="match status" value="1"/>
</dbReference>
<evidence type="ECO:0000256" key="3">
    <source>
        <dbReference type="ARBA" id="ARBA00023163"/>
    </source>
</evidence>
<accession>A0A926P4Q8</accession>
<gene>
    <name evidence="6" type="ORF">HK439_14835</name>
</gene>
<keyword evidence="1" id="KW-0805">Transcription regulation</keyword>
<dbReference type="GO" id="GO:0045892">
    <property type="term" value="P:negative regulation of DNA-templated transcription"/>
    <property type="evidence" value="ECO:0007669"/>
    <property type="project" value="TreeGrafter"/>
</dbReference>
<dbReference type="Pfam" id="PF01614">
    <property type="entry name" value="IclR_C"/>
    <property type="match status" value="1"/>
</dbReference>
<dbReference type="Gene3D" id="3.30.450.40">
    <property type="match status" value="1"/>
</dbReference>
<comment type="caution">
    <text evidence="6">The sequence shown here is derived from an EMBL/GenBank/DDBJ whole genome shotgun (WGS) entry which is preliminary data.</text>
</comment>
<dbReference type="GO" id="GO:0003677">
    <property type="term" value="F:DNA binding"/>
    <property type="evidence" value="ECO:0007669"/>
    <property type="project" value="UniProtKB-KW"/>
</dbReference>
<dbReference type="AlphaFoldDB" id="A0A926P4Q8"/>
<evidence type="ECO:0000259" key="5">
    <source>
        <dbReference type="PROSITE" id="PS51078"/>
    </source>
</evidence>